<feature type="signal peptide" evidence="1">
    <location>
        <begin position="1"/>
        <end position="21"/>
    </location>
</feature>
<evidence type="ECO:0000313" key="3">
    <source>
        <dbReference type="Proteomes" id="UP000246740"/>
    </source>
</evidence>
<proteinExistence type="predicted"/>
<organism evidence="2 3">
    <name type="scientific">Testicularia cyperi</name>
    <dbReference type="NCBI Taxonomy" id="1882483"/>
    <lineage>
        <taxon>Eukaryota</taxon>
        <taxon>Fungi</taxon>
        <taxon>Dikarya</taxon>
        <taxon>Basidiomycota</taxon>
        <taxon>Ustilaginomycotina</taxon>
        <taxon>Ustilaginomycetes</taxon>
        <taxon>Ustilaginales</taxon>
        <taxon>Anthracoideaceae</taxon>
        <taxon>Testicularia</taxon>
    </lineage>
</organism>
<name>A0A317XYG9_9BASI</name>
<keyword evidence="1" id="KW-0732">Signal</keyword>
<protein>
    <submittedName>
        <fullName evidence="2">Uncharacterized protein</fullName>
    </submittedName>
</protein>
<evidence type="ECO:0000313" key="2">
    <source>
        <dbReference type="EMBL" id="PWZ03346.1"/>
    </source>
</evidence>
<keyword evidence="3" id="KW-1185">Reference proteome</keyword>
<dbReference type="Proteomes" id="UP000246740">
    <property type="component" value="Unassembled WGS sequence"/>
</dbReference>
<reference evidence="2 3" key="1">
    <citation type="journal article" date="2018" name="Mol. Biol. Evol.">
        <title>Broad Genomic Sampling Reveals a Smut Pathogenic Ancestry of the Fungal Clade Ustilaginomycotina.</title>
        <authorList>
            <person name="Kijpornyongpan T."/>
            <person name="Mondo S.J."/>
            <person name="Barry K."/>
            <person name="Sandor L."/>
            <person name="Lee J."/>
            <person name="Lipzen A."/>
            <person name="Pangilinan J."/>
            <person name="LaButti K."/>
            <person name="Hainaut M."/>
            <person name="Henrissat B."/>
            <person name="Grigoriev I.V."/>
            <person name="Spatafora J.W."/>
            <person name="Aime M.C."/>
        </authorList>
    </citation>
    <scope>NUCLEOTIDE SEQUENCE [LARGE SCALE GENOMIC DNA]</scope>
    <source>
        <strain evidence="2 3">MCA 3645</strain>
    </source>
</reference>
<sequence length="175" mass="19860">MLYILRRTCVLLAVCCAAVFAVTIDEYRAFYNENTVPLGIAAGLENNGLVLNGALHPNAQTVLQFIREHHGASGNFEVYRTIKPNLQSLNEMLRYEISVFLQPDNIVNQHASHVMGENLRTYRSIMVNYASKFWVRQNLMLHAGIDPHDRPAENVFKTLQLYIDLVDKGGELTRV</sequence>
<accession>A0A317XYG9</accession>
<gene>
    <name evidence="2" type="ORF">BCV70DRAFT_204140</name>
</gene>
<dbReference type="EMBL" id="KZ819188">
    <property type="protein sequence ID" value="PWZ03346.1"/>
    <property type="molecule type" value="Genomic_DNA"/>
</dbReference>
<feature type="chain" id="PRO_5016384810" evidence="1">
    <location>
        <begin position="22"/>
        <end position="175"/>
    </location>
</feature>
<dbReference type="InParanoid" id="A0A317XYG9"/>
<evidence type="ECO:0000256" key="1">
    <source>
        <dbReference type="SAM" id="SignalP"/>
    </source>
</evidence>
<dbReference type="AlphaFoldDB" id="A0A317XYG9"/>